<dbReference type="NCBIfam" id="NF046031">
    <property type="entry name" value="AntRepSinIBacil"/>
    <property type="match status" value="1"/>
</dbReference>
<accession>A0ABT4X5H5</accession>
<feature type="domain" description="Sin" evidence="1">
    <location>
        <begin position="1"/>
        <end position="38"/>
    </location>
</feature>
<proteinExistence type="predicted"/>
<reference evidence="2 3" key="1">
    <citation type="submission" date="2023-01" db="EMBL/GenBank/DDBJ databases">
        <title>Bacillus changyiensis sp. nov., isolated from a coastal deposit.</title>
        <authorList>
            <person name="Xiao G."/>
            <person name="Lai Q."/>
            <person name="Hu Z."/>
            <person name="Shao Z."/>
        </authorList>
    </citation>
    <scope>NUCLEOTIDE SEQUENCE [LARGE SCALE GENOMIC DNA]</scope>
    <source>
        <strain evidence="2 3">CLL-7-23</strain>
    </source>
</reference>
<gene>
    <name evidence="2" type="ORF">PJ311_10155</name>
</gene>
<evidence type="ECO:0000259" key="1">
    <source>
        <dbReference type="PROSITE" id="PS51500"/>
    </source>
</evidence>
<sequence length="56" mass="6461">MKRIHKEELDIEWVKLIHDALNDGISPEEIRTFLQLGKKSSKTSISIETSHSINPF</sequence>
<evidence type="ECO:0000313" key="2">
    <source>
        <dbReference type="EMBL" id="MDA7026969.1"/>
    </source>
</evidence>
<dbReference type="Proteomes" id="UP001211894">
    <property type="component" value="Unassembled WGS sequence"/>
</dbReference>
<dbReference type="InterPro" id="IPR010981">
    <property type="entry name" value="SinR/SinI_dimer_dom"/>
</dbReference>
<name>A0ABT4X5H5_9BACI</name>
<dbReference type="InterPro" id="IPR036281">
    <property type="entry name" value="SinR/SinI_dimer_dom_sf"/>
</dbReference>
<dbReference type="Pfam" id="PF08671">
    <property type="entry name" value="SinI"/>
    <property type="match status" value="1"/>
</dbReference>
<dbReference type="PROSITE" id="PS51500">
    <property type="entry name" value="SIN"/>
    <property type="match status" value="1"/>
</dbReference>
<keyword evidence="3" id="KW-1185">Reference proteome</keyword>
<organism evidence="2 3">
    <name type="scientific">Bacillus changyiensis</name>
    <dbReference type="NCBI Taxonomy" id="3004103"/>
    <lineage>
        <taxon>Bacteria</taxon>
        <taxon>Bacillati</taxon>
        <taxon>Bacillota</taxon>
        <taxon>Bacilli</taxon>
        <taxon>Bacillales</taxon>
        <taxon>Bacillaceae</taxon>
        <taxon>Bacillus</taxon>
    </lineage>
</organism>
<protein>
    <submittedName>
        <fullName evidence="2">Anti-repressor SinI family protein</fullName>
    </submittedName>
</protein>
<dbReference type="EMBL" id="JAQKAB010000006">
    <property type="protein sequence ID" value="MDA7026969.1"/>
    <property type="molecule type" value="Genomic_DNA"/>
</dbReference>
<dbReference type="RefSeq" id="WP_271340832.1">
    <property type="nucleotide sequence ID" value="NZ_JAQKAB010000006.1"/>
</dbReference>
<evidence type="ECO:0000313" key="3">
    <source>
        <dbReference type="Proteomes" id="UP001211894"/>
    </source>
</evidence>
<dbReference type="SUPFAM" id="SSF47406">
    <property type="entry name" value="SinR repressor dimerisation domain-like"/>
    <property type="match status" value="1"/>
</dbReference>
<comment type="caution">
    <text evidence="2">The sequence shown here is derived from an EMBL/GenBank/DDBJ whole genome shotgun (WGS) entry which is preliminary data.</text>
</comment>